<evidence type="ECO:0000313" key="2">
    <source>
        <dbReference type="Proteomes" id="UP000255355"/>
    </source>
</evidence>
<reference evidence="1 2" key="1">
    <citation type="submission" date="2018-07" db="EMBL/GenBank/DDBJ databases">
        <title>Genomic Encyclopedia of Type Strains, Phase IV (KMG-IV): sequencing the most valuable type-strain genomes for metagenomic binning, comparative biology and taxonomic classification.</title>
        <authorList>
            <person name="Goeker M."/>
        </authorList>
    </citation>
    <scope>NUCLEOTIDE SEQUENCE [LARGE SCALE GENOMIC DNA]</scope>
    <source>
        <strain evidence="1 2">DSM 44952</strain>
    </source>
</reference>
<comment type="caution">
    <text evidence="1">The sequence shown here is derived from an EMBL/GenBank/DDBJ whole genome shotgun (WGS) entry which is preliminary data.</text>
</comment>
<dbReference type="Proteomes" id="UP000255355">
    <property type="component" value="Unassembled WGS sequence"/>
</dbReference>
<protein>
    <submittedName>
        <fullName evidence="1">Uncharacterized protein</fullName>
    </submittedName>
</protein>
<gene>
    <name evidence="1" type="ORF">DFR68_1236</name>
</gene>
<organism evidence="1 2">
    <name type="scientific">Nocardia mexicana</name>
    <dbReference type="NCBI Taxonomy" id="279262"/>
    <lineage>
        <taxon>Bacteria</taxon>
        <taxon>Bacillati</taxon>
        <taxon>Actinomycetota</taxon>
        <taxon>Actinomycetes</taxon>
        <taxon>Mycobacteriales</taxon>
        <taxon>Nocardiaceae</taxon>
        <taxon>Nocardia</taxon>
    </lineage>
</organism>
<sequence>MPHVAFPILGSVSICLNIPLGPVSISICI</sequence>
<proteinExistence type="predicted"/>
<dbReference type="EMBL" id="QQAZ01000023">
    <property type="protein sequence ID" value="RDI42876.1"/>
    <property type="molecule type" value="Genomic_DNA"/>
</dbReference>
<evidence type="ECO:0000313" key="1">
    <source>
        <dbReference type="EMBL" id="RDI42876.1"/>
    </source>
</evidence>
<name>A0A370GI37_9NOCA</name>
<dbReference type="AlphaFoldDB" id="A0A370GI37"/>
<keyword evidence="2" id="KW-1185">Reference proteome</keyword>
<accession>A0A370GI37</accession>